<keyword evidence="3" id="KW-0595">Phospholipid degradation</keyword>
<keyword evidence="9" id="KW-1185">Reference proteome</keyword>
<keyword evidence="3" id="KW-1208">Phospholipid metabolism</keyword>
<feature type="binding site" evidence="6">
    <location>
        <position position="239"/>
    </location>
    <ligand>
        <name>Zn(2+)</name>
        <dbReference type="ChEBI" id="CHEBI:29105"/>
        <label>2</label>
    </ligand>
</feature>
<dbReference type="PANTHER" id="PTHR15032:SF4">
    <property type="entry name" value="N-ACYL-PHOSPHATIDYLETHANOLAMINE-HYDROLYZING PHOSPHOLIPASE D"/>
    <property type="match status" value="1"/>
</dbReference>
<dbReference type="PANTHER" id="PTHR15032">
    <property type="entry name" value="N-ACYL-PHOSPHATIDYLETHANOLAMINE-HYDROLYZING PHOSPHOLIPASE D"/>
    <property type="match status" value="1"/>
</dbReference>
<feature type="binding site" evidence="6">
    <location>
        <position position="239"/>
    </location>
    <ligand>
        <name>Zn(2+)</name>
        <dbReference type="ChEBI" id="CHEBI:29105"/>
        <label>1</label>
    </ligand>
</feature>
<dbReference type="InterPro" id="IPR036866">
    <property type="entry name" value="RibonucZ/Hydroxyglut_hydro"/>
</dbReference>
<feature type="binding site" evidence="6">
    <location>
        <position position="208"/>
    </location>
    <ligand>
        <name>Zn(2+)</name>
        <dbReference type="ChEBI" id="CHEBI:29105"/>
        <label>1</label>
    </ligand>
</feature>
<comment type="cofactor">
    <cofactor evidence="6">
        <name>Zn(2+)</name>
        <dbReference type="ChEBI" id="CHEBI:29105"/>
    </cofactor>
    <text evidence="6">Binds 2 zinc divalent cations per subunit.</text>
</comment>
<feature type="domain" description="Metallo-beta-lactamase" evidence="7">
    <location>
        <begin position="99"/>
        <end position="299"/>
    </location>
</feature>
<reference evidence="8 9" key="1">
    <citation type="submission" date="2024-04" db="EMBL/GenBank/DDBJ databases">
        <authorList>
            <consortium name="Genoscope - CEA"/>
            <person name="William W."/>
        </authorList>
    </citation>
    <scope>NUCLEOTIDE SEQUENCE [LARGE SCALE GENOMIC DNA]</scope>
</reference>
<dbReference type="Gene3D" id="3.60.15.10">
    <property type="entry name" value="Ribonuclease Z/Hydroxyacylglutathione hydrolase-like"/>
    <property type="match status" value="1"/>
</dbReference>
<feature type="binding site" evidence="6">
    <location>
        <position position="144"/>
    </location>
    <ligand>
        <name>Zn(2+)</name>
        <dbReference type="ChEBI" id="CHEBI:29105"/>
        <label>2</label>
    </ligand>
</feature>
<dbReference type="Pfam" id="PF12706">
    <property type="entry name" value="Lactamase_B_2"/>
    <property type="match status" value="1"/>
</dbReference>
<evidence type="ECO:0000256" key="1">
    <source>
        <dbReference type="ARBA" id="ARBA00010127"/>
    </source>
</evidence>
<keyword evidence="3" id="KW-0443">Lipid metabolism</keyword>
<proteinExistence type="inferred from homology"/>
<name>A0AAV2IHL0_LYMST</name>
<dbReference type="InterPro" id="IPR024884">
    <property type="entry name" value="NAPE-PLD"/>
</dbReference>
<organism evidence="8 9">
    <name type="scientific">Lymnaea stagnalis</name>
    <name type="common">Great pond snail</name>
    <name type="synonym">Helix stagnalis</name>
    <dbReference type="NCBI Taxonomy" id="6523"/>
    <lineage>
        <taxon>Eukaryota</taxon>
        <taxon>Metazoa</taxon>
        <taxon>Spiralia</taxon>
        <taxon>Lophotrochozoa</taxon>
        <taxon>Mollusca</taxon>
        <taxon>Gastropoda</taxon>
        <taxon>Heterobranchia</taxon>
        <taxon>Euthyneura</taxon>
        <taxon>Panpulmonata</taxon>
        <taxon>Hygrophila</taxon>
        <taxon>Lymnaeoidea</taxon>
        <taxon>Lymnaeidae</taxon>
        <taxon>Lymnaea</taxon>
    </lineage>
</organism>
<evidence type="ECO:0000259" key="7">
    <source>
        <dbReference type="Pfam" id="PF12706"/>
    </source>
</evidence>
<feature type="binding site" evidence="6">
    <location>
        <position position="140"/>
    </location>
    <ligand>
        <name>Zn(2+)</name>
        <dbReference type="ChEBI" id="CHEBI:29105"/>
        <label>1</label>
    </ligand>
</feature>
<dbReference type="GO" id="GO:0070291">
    <property type="term" value="P:N-acylethanolamine metabolic process"/>
    <property type="evidence" value="ECO:0007669"/>
    <property type="project" value="TreeGrafter"/>
</dbReference>
<dbReference type="GO" id="GO:0008270">
    <property type="term" value="F:zinc ion binding"/>
    <property type="evidence" value="ECO:0007669"/>
    <property type="project" value="InterPro"/>
</dbReference>
<comment type="catalytic activity">
    <reaction evidence="4">
        <text>N-(5Z,8Z,11Z,14Z-eicosatetraenoyl)-1,2-di-(9Z-octadecenoyl)-sn-glycero-3-phosphoethanolamine + H2O = N-(5Z,8Z,11Z,14Z-eicosatetraenoyl)-ethanolamine + 1,2-di-(9Z-octadecenoyl)-sn-glycero-3-phosphate + H(+)</text>
        <dbReference type="Rhea" id="RHEA:45528"/>
        <dbReference type="ChEBI" id="CHEBI:2700"/>
        <dbReference type="ChEBI" id="CHEBI:15377"/>
        <dbReference type="ChEBI" id="CHEBI:15378"/>
        <dbReference type="ChEBI" id="CHEBI:74546"/>
        <dbReference type="ChEBI" id="CHEBI:85277"/>
    </reaction>
    <physiologicalReaction direction="left-to-right" evidence="4">
        <dbReference type="Rhea" id="RHEA:45529"/>
    </physiologicalReaction>
</comment>
<dbReference type="GO" id="GO:0005737">
    <property type="term" value="C:cytoplasm"/>
    <property type="evidence" value="ECO:0007669"/>
    <property type="project" value="TreeGrafter"/>
</dbReference>
<dbReference type="EMBL" id="CAXITT010000675">
    <property type="protein sequence ID" value="CAL1545091.1"/>
    <property type="molecule type" value="Genomic_DNA"/>
</dbReference>
<feature type="binding site" evidence="5">
    <location>
        <position position="143"/>
    </location>
    <ligand>
        <name>an N-acyl-1,2-diacyl-sn-glycero-3-phosphoethanolamine</name>
        <dbReference type="ChEBI" id="CHEBI:62537"/>
    </ligand>
</feature>
<keyword evidence="3" id="KW-0442">Lipid degradation</keyword>
<evidence type="ECO:0000313" key="8">
    <source>
        <dbReference type="EMBL" id="CAL1545091.1"/>
    </source>
</evidence>
<accession>A0AAV2IHL0</accession>
<feature type="binding site" evidence="6">
    <location>
        <position position="145"/>
    </location>
    <ligand>
        <name>Zn(2+)</name>
        <dbReference type="ChEBI" id="CHEBI:29105"/>
        <label>2</label>
    </ligand>
</feature>
<sequence>MSKERVDNIHTEECTQPTLMGNGRYQNPWETWQAPKLNKLLKFIFMRGDANVPKEAELDKTLPVRKTDLSQFETSPQSGVRHMWIGHASSLVQLDGLTILTDPIFSDRCSPFQWFGTKRYRPPPCAVDQLPKVDCVVISHNHYDHLDYGSVVSLNQRFGENLTWYVPKGLKSWMNDSGCKNVVELSWWEEHIHSEASGVKIVNTPCQHWCKRSLNDDNKVLWSSWCVLGPKHSFFFAGDTGYCEGFKQIGQRYGPFTLSTIPIGAYCPRWFLGPQHVDPAEAVDIHNDLGSKTSIGIHWGTFVLSKEPYLEPRDKLKEELEKRGMKPSSFITVDHGDVIVIDNQ</sequence>
<gene>
    <name evidence="8" type="ORF">GSLYS_00018574001</name>
</gene>
<evidence type="ECO:0000256" key="4">
    <source>
        <dbReference type="ARBA" id="ARBA00048025"/>
    </source>
</evidence>
<dbReference type="GO" id="GO:0009395">
    <property type="term" value="P:phospholipid catabolic process"/>
    <property type="evidence" value="ECO:0007669"/>
    <property type="project" value="UniProtKB-KW"/>
</dbReference>
<feature type="binding site" evidence="5">
    <location>
        <position position="276"/>
    </location>
    <ligand>
        <name>an N-acyl-1,2-diacyl-sn-glycero-3-phosphoethanolamine</name>
        <dbReference type="ChEBI" id="CHEBI:62537"/>
    </ligand>
</feature>
<feature type="binding site" evidence="6">
    <location>
        <position position="142"/>
    </location>
    <ligand>
        <name>Zn(2+)</name>
        <dbReference type="ChEBI" id="CHEBI:29105"/>
        <label>1</label>
    </ligand>
</feature>
<feature type="binding site" evidence="6">
    <location>
        <position position="298"/>
    </location>
    <ligand>
        <name>Zn(2+)</name>
        <dbReference type="ChEBI" id="CHEBI:29105"/>
        <label>2</label>
    </ligand>
</feature>
<dbReference type="GO" id="GO:0070292">
    <property type="term" value="P:N-acylphosphatidylethanolamine metabolic process"/>
    <property type="evidence" value="ECO:0007669"/>
    <property type="project" value="TreeGrafter"/>
</dbReference>
<evidence type="ECO:0000256" key="2">
    <source>
        <dbReference type="ARBA" id="ARBA00012279"/>
    </source>
</evidence>
<evidence type="ECO:0000256" key="5">
    <source>
        <dbReference type="PIRSR" id="PIRSR038896-50"/>
    </source>
</evidence>
<dbReference type="InterPro" id="IPR001279">
    <property type="entry name" value="Metallo-B-lactamas"/>
</dbReference>
<dbReference type="Proteomes" id="UP001497497">
    <property type="component" value="Unassembled WGS sequence"/>
</dbReference>
<keyword evidence="6" id="KW-0479">Metal-binding</keyword>
<protein>
    <recommendedName>
        <fullName evidence="2">N-acetylphosphatidylethanolamine-hydrolyzing phospholipase D</fullName>
        <ecNumber evidence="2">3.1.4.54</ecNumber>
    </recommendedName>
</protein>
<evidence type="ECO:0000256" key="3">
    <source>
        <dbReference type="ARBA" id="ARBA00022668"/>
    </source>
</evidence>
<dbReference type="EC" id="3.1.4.54" evidence="2"/>
<dbReference type="PIRSF" id="PIRSF038896">
    <property type="entry name" value="NAPE-PLD"/>
    <property type="match status" value="1"/>
</dbReference>
<dbReference type="GO" id="GO:0070290">
    <property type="term" value="F:N-acylphosphatidylethanolamine-specific phospholipase D activity"/>
    <property type="evidence" value="ECO:0007669"/>
    <property type="project" value="UniProtKB-EC"/>
</dbReference>
<dbReference type="SUPFAM" id="SSF56281">
    <property type="entry name" value="Metallo-hydrolase/oxidoreductase"/>
    <property type="match status" value="1"/>
</dbReference>
<comment type="similarity">
    <text evidence="1">Belongs to the NAPE-PLD family.</text>
</comment>
<evidence type="ECO:0000313" key="9">
    <source>
        <dbReference type="Proteomes" id="UP001497497"/>
    </source>
</evidence>
<evidence type="ECO:0000256" key="6">
    <source>
        <dbReference type="PIRSR" id="PIRSR038896-51"/>
    </source>
</evidence>
<keyword evidence="6" id="KW-0862">Zinc</keyword>
<comment type="caution">
    <text evidence="8">The sequence shown here is derived from an EMBL/GenBank/DDBJ whole genome shotgun (WGS) entry which is preliminary data.</text>
</comment>
<dbReference type="AlphaFoldDB" id="A0AAV2IHL0"/>